<reference evidence="1" key="1">
    <citation type="submission" date="2022-04" db="EMBL/GenBank/DDBJ databases">
        <title>Chromosome-scale genome assembly of Holotrichia oblita Faldermann.</title>
        <authorList>
            <person name="Rongchong L."/>
        </authorList>
    </citation>
    <scope>NUCLEOTIDE SEQUENCE</scope>
    <source>
        <strain evidence="1">81SQS9</strain>
    </source>
</reference>
<name>A0ACB9TEF4_HOLOL</name>
<accession>A0ACB9TEF4</accession>
<evidence type="ECO:0000313" key="1">
    <source>
        <dbReference type="EMBL" id="KAI4465185.1"/>
    </source>
</evidence>
<protein>
    <submittedName>
        <fullName evidence="1">Btb domain transcription factor</fullName>
    </submittedName>
</protein>
<sequence length="496" mass="56940">MEKLIREGALRLLMSESSCDVILSCGGYRLMAHKVILSIASPVLQELLLQEDTVPTVIIFPDISGNTMSLILDYIYSGSINVRSDVLSEFMSVANELKLRVDNESFKVAKYFQESIEENIKPDCKFSINKKEVDIGSIAHEGNHKVQKCVRKMPALLPLTKVKRKNVLRNYITPSPWAPRVTPLLYNPLENHLRGMISRHEKQNIQRNDKNNNLQLQDNIETPPFREISPEDNEKIDSQCSIITSCTAEVSDQTNLVSNSHSNEANGMDTNKQFLNLVDEKKTCVDLAKKNITNTSKQAAHIKINTLKKVVDCVTIDKSLKSSRLRSDTSNSKQTDNKKCFNCEDCGKSFSQLRNFKYHRRSPTKEDTLNVNILDQMKDMTTLLENLSRDVKEMKGEQSANKEEVKLLQEEIKKLRAEQREFKEEIMQLKDINEMAMQEIDYLRKEAKESKERIEGLETKKQGKNIVIQGLRIDTNDPKELKGRTENFIEKNWELQ</sequence>
<keyword evidence="2" id="KW-1185">Reference proteome</keyword>
<gene>
    <name evidence="1" type="ORF">MML48_3g00002239</name>
</gene>
<dbReference type="Proteomes" id="UP001056778">
    <property type="component" value="Chromosome 3"/>
</dbReference>
<organism evidence="1 2">
    <name type="scientific">Holotrichia oblita</name>
    <name type="common">Chafer beetle</name>
    <dbReference type="NCBI Taxonomy" id="644536"/>
    <lineage>
        <taxon>Eukaryota</taxon>
        <taxon>Metazoa</taxon>
        <taxon>Ecdysozoa</taxon>
        <taxon>Arthropoda</taxon>
        <taxon>Hexapoda</taxon>
        <taxon>Insecta</taxon>
        <taxon>Pterygota</taxon>
        <taxon>Neoptera</taxon>
        <taxon>Endopterygota</taxon>
        <taxon>Coleoptera</taxon>
        <taxon>Polyphaga</taxon>
        <taxon>Scarabaeiformia</taxon>
        <taxon>Scarabaeidae</taxon>
        <taxon>Melolonthinae</taxon>
        <taxon>Holotrichia</taxon>
    </lineage>
</organism>
<dbReference type="EMBL" id="CM043017">
    <property type="protein sequence ID" value="KAI4465185.1"/>
    <property type="molecule type" value="Genomic_DNA"/>
</dbReference>
<evidence type="ECO:0000313" key="2">
    <source>
        <dbReference type="Proteomes" id="UP001056778"/>
    </source>
</evidence>
<proteinExistence type="predicted"/>
<comment type="caution">
    <text evidence="1">The sequence shown here is derived from an EMBL/GenBank/DDBJ whole genome shotgun (WGS) entry which is preliminary data.</text>
</comment>